<keyword evidence="2 3" id="KW-0560">Oxidoreductase</keyword>
<dbReference type="InterPro" id="IPR050223">
    <property type="entry name" value="D-isomer_2-hydroxyacid_DH"/>
</dbReference>
<evidence type="ECO:0000256" key="3">
    <source>
        <dbReference type="RuleBase" id="RU003719"/>
    </source>
</evidence>
<dbReference type="InterPro" id="IPR006139">
    <property type="entry name" value="D-isomer_2_OHA_DH_cat_dom"/>
</dbReference>
<dbReference type="SUPFAM" id="SSF52283">
    <property type="entry name" value="Formate/glycerate dehydrogenase catalytic domain-like"/>
    <property type="match status" value="1"/>
</dbReference>
<dbReference type="PANTHER" id="PTHR10996:SF283">
    <property type="entry name" value="GLYOXYLATE_HYDROXYPYRUVATE REDUCTASE B"/>
    <property type="match status" value="1"/>
</dbReference>
<dbReference type="Pfam" id="PF02826">
    <property type="entry name" value="2-Hacid_dh_C"/>
    <property type="match status" value="1"/>
</dbReference>
<dbReference type="GO" id="GO:0030267">
    <property type="term" value="F:glyoxylate reductase (NADPH) activity"/>
    <property type="evidence" value="ECO:0007669"/>
    <property type="project" value="TreeGrafter"/>
</dbReference>
<keyword evidence="7" id="KW-1185">Reference proteome</keyword>
<dbReference type="STRING" id="665467.SAMN02982931_00407"/>
<evidence type="ECO:0000313" key="7">
    <source>
        <dbReference type="Proteomes" id="UP000199071"/>
    </source>
</evidence>
<dbReference type="PROSITE" id="PS00065">
    <property type="entry name" value="D_2_HYDROXYACID_DH_1"/>
    <property type="match status" value="1"/>
</dbReference>
<protein>
    <submittedName>
        <fullName evidence="6">D-3-phosphoglycerate dehydrogenase</fullName>
    </submittedName>
</protein>
<dbReference type="PANTHER" id="PTHR10996">
    <property type="entry name" value="2-HYDROXYACID DEHYDROGENASE-RELATED"/>
    <property type="match status" value="1"/>
</dbReference>
<feature type="domain" description="D-isomer specific 2-hydroxyacid dehydrogenase NAD-binding" evidence="5">
    <location>
        <begin position="118"/>
        <end position="290"/>
    </location>
</feature>
<sequence>MNRTLLVTCGHLVRHYQRFAADLEAQGIVVSIPPVKGQQLDSAEMCEAIVGQRLVIAGDDVIDRPVLEAGKASGLEAIIKWGIGTDGIDKPAAAELGIAVYNTPGVFSEEVADCAAGYVANLARGLHLMNASVRSGGWLKVEGMSLSGRTVGVIGLGGIGRATCRRLNAFGMTVIGYDPAEIDPALLAREGVTQASLDEVLSRGDFVVVTCALTPESYHLLSTEAFARMKDGVRLVNVARGPVVDEQALIAALESGKVATAALDVFETEPLPADSPLRKFEQLMFGTHNGSNTAEAVDRVNRLTVDLAFDLFGISGKPPRLVPLVAA</sequence>
<dbReference type="GO" id="GO:0051287">
    <property type="term" value="F:NAD binding"/>
    <property type="evidence" value="ECO:0007669"/>
    <property type="project" value="InterPro"/>
</dbReference>
<dbReference type="EMBL" id="FMXQ01000001">
    <property type="protein sequence ID" value="SDB05665.1"/>
    <property type="molecule type" value="Genomic_DNA"/>
</dbReference>
<evidence type="ECO:0000256" key="1">
    <source>
        <dbReference type="ARBA" id="ARBA00005854"/>
    </source>
</evidence>
<dbReference type="PROSITE" id="PS00671">
    <property type="entry name" value="D_2_HYDROXYACID_DH_3"/>
    <property type="match status" value="1"/>
</dbReference>
<name>A0A1G6AB33_9HYPH</name>
<dbReference type="Proteomes" id="UP000199071">
    <property type="component" value="Unassembled WGS sequence"/>
</dbReference>
<evidence type="ECO:0000259" key="5">
    <source>
        <dbReference type="Pfam" id="PF02826"/>
    </source>
</evidence>
<comment type="similarity">
    <text evidence="1 3">Belongs to the D-isomer specific 2-hydroxyacid dehydrogenase family.</text>
</comment>
<dbReference type="InterPro" id="IPR029752">
    <property type="entry name" value="D-isomer_DH_CS1"/>
</dbReference>
<proteinExistence type="inferred from homology"/>
<dbReference type="Pfam" id="PF00389">
    <property type="entry name" value="2-Hacid_dh"/>
    <property type="match status" value="1"/>
</dbReference>
<dbReference type="SUPFAM" id="SSF51735">
    <property type="entry name" value="NAD(P)-binding Rossmann-fold domains"/>
    <property type="match status" value="1"/>
</dbReference>
<dbReference type="GO" id="GO:0005829">
    <property type="term" value="C:cytosol"/>
    <property type="evidence" value="ECO:0007669"/>
    <property type="project" value="TreeGrafter"/>
</dbReference>
<dbReference type="OrthoDB" id="9793626at2"/>
<evidence type="ECO:0000313" key="6">
    <source>
        <dbReference type="EMBL" id="SDB05665.1"/>
    </source>
</evidence>
<gene>
    <name evidence="6" type="ORF">SAMN02982931_00407</name>
</gene>
<dbReference type="InterPro" id="IPR029753">
    <property type="entry name" value="D-isomer_DH_CS"/>
</dbReference>
<dbReference type="InterPro" id="IPR006140">
    <property type="entry name" value="D-isomer_DH_NAD-bd"/>
</dbReference>
<evidence type="ECO:0000259" key="4">
    <source>
        <dbReference type="Pfam" id="PF00389"/>
    </source>
</evidence>
<dbReference type="AlphaFoldDB" id="A0A1G6AB33"/>
<evidence type="ECO:0000256" key="2">
    <source>
        <dbReference type="ARBA" id="ARBA00023002"/>
    </source>
</evidence>
<reference evidence="6 7" key="1">
    <citation type="submission" date="2016-10" db="EMBL/GenBank/DDBJ databases">
        <authorList>
            <person name="de Groot N.N."/>
        </authorList>
    </citation>
    <scope>NUCLEOTIDE SEQUENCE [LARGE SCALE GENOMIC DNA]</scope>
    <source>
        <strain evidence="6 7">ATCC 35022</strain>
    </source>
</reference>
<organism evidence="6 7">
    <name type="scientific">Bauldia litoralis</name>
    <dbReference type="NCBI Taxonomy" id="665467"/>
    <lineage>
        <taxon>Bacteria</taxon>
        <taxon>Pseudomonadati</taxon>
        <taxon>Pseudomonadota</taxon>
        <taxon>Alphaproteobacteria</taxon>
        <taxon>Hyphomicrobiales</taxon>
        <taxon>Kaistiaceae</taxon>
        <taxon>Bauldia</taxon>
    </lineage>
</organism>
<dbReference type="Gene3D" id="3.40.50.720">
    <property type="entry name" value="NAD(P)-binding Rossmann-like Domain"/>
    <property type="match status" value="2"/>
</dbReference>
<dbReference type="GO" id="GO:0016618">
    <property type="term" value="F:hydroxypyruvate reductase [NAD(P)H] activity"/>
    <property type="evidence" value="ECO:0007669"/>
    <property type="project" value="TreeGrafter"/>
</dbReference>
<feature type="domain" description="D-isomer specific 2-hydroxyacid dehydrogenase catalytic" evidence="4">
    <location>
        <begin position="40"/>
        <end position="305"/>
    </location>
</feature>
<dbReference type="RefSeq" id="WP_090874533.1">
    <property type="nucleotide sequence ID" value="NZ_FMXQ01000001.1"/>
</dbReference>
<dbReference type="InterPro" id="IPR036291">
    <property type="entry name" value="NAD(P)-bd_dom_sf"/>
</dbReference>
<accession>A0A1G6AB33</accession>